<feature type="domain" description="Penicillin-binding protein transpeptidase" evidence="2">
    <location>
        <begin position="154"/>
        <end position="459"/>
    </location>
</feature>
<dbReference type="AlphaFoldDB" id="A0A4U9R1R1"/>
<dbReference type="InterPro" id="IPR012338">
    <property type="entry name" value="Beta-lactam/transpept-like"/>
</dbReference>
<keyword evidence="4" id="KW-1185">Reference proteome</keyword>
<dbReference type="GO" id="GO:0005886">
    <property type="term" value="C:plasma membrane"/>
    <property type="evidence" value="ECO:0007669"/>
    <property type="project" value="TreeGrafter"/>
</dbReference>
<dbReference type="PANTHER" id="PTHR30627">
    <property type="entry name" value="PEPTIDOGLYCAN D,D-TRANSPEPTIDASE"/>
    <property type="match status" value="1"/>
</dbReference>
<dbReference type="SUPFAM" id="SSF56601">
    <property type="entry name" value="beta-lactamase/transpeptidase-like"/>
    <property type="match status" value="1"/>
</dbReference>
<dbReference type="KEGG" id="hhw:NCTC503_00429"/>
<dbReference type="InterPro" id="IPR036138">
    <property type="entry name" value="PBP_dimer_sf"/>
</dbReference>
<dbReference type="Gene3D" id="3.40.710.10">
    <property type="entry name" value="DD-peptidase/beta-lactamase superfamily"/>
    <property type="match status" value="1"/>
</dbReference>
<dbReference type="InterPro" id="IPR050515">
    <property type="entry name" value="Beta-lactam/transpept"/>
</dbReference>
<protein>
    <submittedName>
        <fullName evidence="3">Penicillin-binding protein</fullName>
    </submittedName>
</protein>
<dbReference type="GO" id="GO:0071972">
    <property type="term" value="F:peptidoglycan L,D-transpeptidase activity"/>
    <property type="evidence" value="ECO:0007669"/>
    <property type="project" value="TreeGrafter"/>
</dbReference>
<dbReference type="SUPFAM" id="SSF56519">
    <property type="entry name" value="Penicillin binding protein dimerisation domain"/>
    <property type="match status" value="1"/>
</dbReference>
<dbReference type="GO" id="GO:0071555">
    <property type="term" value="P:cell wall organization"/>
    <property type="evidence" value="ECO:0007669"/>
    <property type="project" value="TreeGrafter"/>
</dbReference>
<dbReference type="EMBL" id="LR590481">
    <property type="protein sequence ID" value="VTQ83833.1"/>
    <property type="molecule type" value="Genomic_DNA"/>
</dbReference>
<dbReference type="RefSeq" id="WP_138209231.1">
    <property type="nucleotide sequence ID" value="NZ_CBCRUQ010000008.1"/>
</dbReference>
<dbReference type="Gene3D" id="3.90.1310.10">
    <property type="entry name" value="Penicillin-binding protein 2a (Domain 2)"/>
    <property type="match status" value="1"/>
</dbReference>
<evidence type="ECO:0000313" key="3">
    <source>
        <dbReference type="EMBL" id="VTQ83833.1"/>
    </source>
</evidence>
<dbReference type="Pfam" id="PF00905">
    <property type="entry name" value="Transpeptidase"/>
    <property type="match status" value="1"/>
</dbReference>
<reference evidence="3 4" key="1">
    <citation type="submission" date="2019-05" db="EMBL/GenBank/DDBJ databases">
        <authorList>
            <consortium name="Pathogen Informatics"/>
        </authorList>
    </citation>
    <scope>NUCLEOTIDE SEQUENCE [LARGE SCALE GENOMIC DNA]</scope>
    <source>
        <strain evidence="3 4">NCTC503</strain>
    </source>
</reference>
<evidence type="ECO:0000313" key="4">
    <source>
        <dbReference type="Proteomes" id="UP000308489"/>
    </source>
</evidence>
<dbReference type="Proteomes" id="UP000308489">
    <property type="component" value="Chromosome 1"/>
</dbReference>
<gene>
    <name evidence="3" type="primary">pbpA_1</name>
    <name evidence="3" type="ORF">NCTC503_00429</name>
</gene>
<dbReference type="PANTHER" id="PTHR30627:SF24">
    <property type="entry name" value="PENICILLIN-BINDING PROTEIN 4B"/>
    <property type="match status" value="1"/>
</dbReference>
<dbReference type="GO" id="GO:0008658">
    <property type="term" value="F:penicillin binding"/>
    <property type="evidence" value="ECO:0007669"/>
    <property type="project" value="InterPro"/>
</dbReference>
<evidence type="ECO:0000256" key="1">
    <source>
        <dbReference type="SAM" id="Phobius"/>
    </source>
</evidence>
<name>A0A4U9R1R1_HATHI</name>
<dbReference type="OrthoDB" id="9766847at2"/>
<evidence type="ECO:0000259" key="2">
    <source>
        <dbReference type="Pfam" id="PF00905"/>
    </source>
</evidence>
<accession>A0A4U9R1R1</accession>
<proteinExistence type="predicted"/>
<feature type="transmembrane region" description="Helical" evidence="1">
    <location>
        <begin position="12"/>
        <end position="31"/>
    </location>
</feature>
<organism evidence="3 4">
    <name type="scientific">Hathewaya histolytica</name>
    <name type="common">Clostridium histolyticum</name>
    <dbReference type="NCBI Taxonomy" id="1498"/>
    <lineage>
        <taxon>Bacteria</taxon>
        <taxon>Bacillati</taxon>
        <taxon>Bacillota</taxon>
        <taxon>Clostridia</taxon>
        <taxon>Eubacteriales</taxon>
        <taxon>Clostridiaceae</taxon>
        <taxon>Hathewaya</taxon>
    </lineage>
</organism>
<keyword evidence="1" id="KW-0812">Transmembrane</keyword>
<dbReference type="InterPro" id="IPR001460">
    <property type="entry name" value="PCN-bd_Tpept"/>
</dbReference>
<keyword evidence="1" id="KW-0472">Membrane</keyword>
<keyword evidence="1" id="KW-1133">Transmembrane helix</keyword>
<sequence length="465" mass="51002">MKDISHNIKKVLVIFLLLFIILISYIMYIYVVNGEKIETSELNNRLWYERNATERGSILDRNKKVLVKSNGVKNETQTLNYLGGEAFAHALGYMDSSYGLTGLQKIYDKELMGKIDGKFNPMNKAGVKRGYNLVTTLDFELQKKASELLGDRKGSVVALDPSTGEVLAIVSKPSYDPNNLKSQWKTLNSDKNRPLLNRSTAGLYPPGSIFKVITAASALENISGIQNKVFQDNGVLRFNDKYSISNYKGAVLGGVDLRKAFEKSSNVVFGQLGMDLGNAKLKGSSEKFFFNKNIPAEGLVIENSKFPELKNKGDIAQSAIGQSSVLTTPIEMALVAQTIANEGKYMKPVMVKEVVTDSNKNIKSYKSEILGEPISGSNAKLIKTYMRDVVKQGTGKRAALGGIEVCGKTGTAEHLENAESHSWFMGFAPYDKPKIAFAVLVEEGGTGGTVAASISKELVRTYLQR</sequence>